<evidence type="ECO:0000313" key="4">
    <source>
        <dbReference type="EMBL" id="GAA5174926.1"/>
    </source>
</evidence>
<dbReference type="PRINTS" id="PR00385">
    <property type="entry name" value="P450"/>
</dbReference>
<dbReference type="RefSeq" id="WP_185063240.1">
    <property type="nucleotide sequence ID" value="NZ_BAABJP010000063.1"/>
</dbReference>
<comment type="similarity">
    <text evidence="2 3">Belongs to the cytochrome P450 family.</text>
</comment>
<dbReference type="PROSITE" id="PS00086">
    <property type="entry name" value="CYTOCHROME_P450"/>
    <property type="match status" value="1"/>
</dbReference>
<dbReference type="Proteomes" id="UP001428817">
    <property type="component" value="Unassembled WGS sequence"/>
</dbReference>
<keyword evidence="5" id="KW-1185">Reference proteome</keyword>
<comment type="caution">
    <text evidence="4">The sequence shown here is derived from an EMBL/GenBank/DDBJ whole genome shotgun (WGS) entry which is preliminary data.</text>
</comment>
<dbReference type="PANTHER" id="PTHR24305">
    <property type="entry name" value="CYTOCHROME P450"/>
    <property type="match status" value="1"/>
</dbReference>
<dbReference type="SUPFAM" id="SSF48264">
    <property type="entry name" value="Cytochrome P450"/>
    <property type="match status" value="1"/>
</dbReference>
<dbReference type="InterPro" id="IPR017972">
    <property type="entry name" value="Cyt_P450_CS"/>
</dbReference>
<organism evidence="4 5">
    <name type="scientific">Pseudonocardia eucalypti</name>
    <dbReference type="NCBI Taxonomy" id="648755"/>
    <lineage>
        <taxon>Bacteria</taxon>
        <taxon>Bacillati</taxon>
        <taxon>Actinomycetota</taxon>
        <taxon>Actinomycetes</taxon>
        <taxon>Pseudonocardiales</taxon>
        <taxon>Pseudonocardiaceae</taxon>
        <taxon>Pseudonocardia</taxon>
    </lineage>
</organism>
<evidence type="ECO:0000256" key="1">
    <source>
        <dbReference type="ARBA" id="ARBA00001971"/>
    </source>
</evidence>
<dbReference type="InterPro" id="IPR001128">
    <property type="entry name" value="Cyt_P450"/>
</dbReference>
<keyword evidence="3" id="KW-0503">Monooxygenase</keyword>
<dbReference type="InterPro" id="IPR002401">
    <property type="entry name" value="Cyt_P450_E_grp-I"/>
</dbReference>
<dbReference type="Pfam" id="PF00067">
    <property type="entry name" value="p450"/>
    <property type="match status" value="1"/>
</dbReference>
<sequence length="389" mass="42720">MEIQLGAEPAIVACTPDLTRQVLVDDRTFDKGGPLFERGMEIAGDNLVTCPHSTHRAKRRAAQPAFHHSRMPEYARVMSRQVVARTDTWRDGQVIGVLAETMILSSETLIRTLLADSLQPGEIRALHDDLAVILSNLLRQVILPPVVRRLPGSGHGRFRAASAHARRTIAEAIARPSSGDRGALLAALASGGPARGDAELNNMLVAFFLAGTETTATTLAWCLYLVDNHKAAGARLRAEAETVLAGRAPSFDDLPNLRYTQRFLTEVLRLYPPTWLLTRRTSKPTTLANHPIPSGTTIVCSPYLIHHRPDLYPAPERFDPDRPTPERDTYLPFGDGARRCIGDRFGTAELVLALSGICAGWTLETVRPPTTKVSMIIRPHGLRMRVHAL</sequence>
<dbReference type="InterPro" id="IPR036396">
    <property type="entry name" value="Cyt_P450_sf"/>
</dbReference>
<dbReference type="EMBL" id="BAABJP010000063">
    <property type="protein sequence ID" value="GAA5174926.1"/>
    <property type="molecule type" value="Genomic_DNA"/>
</dbReference>
<accession>A0ABP9RC61</accession>
<dbReference type="InterPro" id="IPR050121">
    <property type="entry name" value="Cytochrome_P450_monoxygenase"/>
</dbReference>
<gene>
    <name evidence="4" type="ORF">GCM10023321_79830</name>
</gene>
<evidence type="ECO:0000256" key="3">
    <source>
        <dbReference type="RuleBase" id="RU000461"/>
    </source>
</evidence>
<protein>
    <submittedName>
        <fullName evidence="4">Cytochrome P450</fullName>
    </submittedName>
</protein>
<keyword evidence="3" id="KW-0408">Iron</keyword>
<keyword evidence="3" id="KW-0560">Oxidoreductase</keyword>
<dbReference type="PRINTS" id="PR00463">
    <property type="entry name" value="EP450I"/>
</dbReference>
<keyword evidence="3" id="KW-0349">Heme</keyword>
<evidence type="ECO:0000313" key="5">
    <source>
        <dbReference type="Proteomes" id="UP001428817"/>
    </source>
</evidence>
<reference evidence="5" key="1">
    <citation type="journal article" date="2019" name="Int. J. Syst. Evol. Microbiol.">
        <title>The Global Catalogue of Microorganisms (GCM) 10K type strain sequencing project: providing services to taxonomists for standard genome sequencing and annotation.</title>
        <authorList>
            <consortium name="The Broad Institute Genomics Platform"/>
            <consortium name="The Broad Institute Genome Sequencing Center for Infectious Disease"/>
            <person name="Wu L."/>
            <person name="Ma J."/>
        </authorList>
    </citation>
    <scope>NUCLEOTIDE SEQUENCE [LARGE SCALE GENOMIC DNA]</scope>
    <source>
        <strain evidence="5">JCM 18303</strain>
    </source>
</reference>
<dbReference type="PANTHER" id="PTHR24305:SF166">
    <property type="entry name" value="CYTOCHROME P450 12A4, MITOCHONDRIAL-RELATED"/>
    <property type="match status" value="1"/>
</dbReference>
<name>A0ABP9RC61_9PSEU</name>
<proteinExistence type="inferred from homology"/>
<comment type="cofactor">
    <cofactor evidence="1">
        <name>heme</name>
        <dbReference type="ChEBI" id="CHEBI:30413"/>
    </cofactor>
</comment>
<evidence type="ECO:0000256" key="2">
    <source>
        <dbReference type="ARBA" id="ARBA00010617"/>
    </source>
</evidence>
<dbReference type="Gene3D" id="1.10.630.10">
    <property type="entry name" value="Cytochrome P450"/>
    <property type="match status" value="1"/>
</dbReference>
<keyword evidence="3" id="KW-0479">Metal-binding</keyword>